<evidence type="ECO:0000256" key="7">
    <source>
        <dbReference type="ARBA" id="ARBA00022840"/>
    </source>
</evidence>
<comment type="function">
    <text evidence="11">Plays a role in repairing double-strand DNA breaks, probably involving stabilizing or processing branched DNA or blocked replication forks.</text>
</comment>
<dbReference type="NCBIfam" id="TIGR00416">
    <property type="entry name" value="sms"/>
    <property type="match status" value="1"/>
</dbReference>
<dbReference type="PRINTS" id="PR01874">
    <property type="entry name" value="DNAREPAIRADA"/>
</dbReference>
<keyword evidence="5" id="KW-0378">Hydrolase</keyword>
<dbReference type="InterPro" id="IPR004504">
    <property type="entry name" value="DNA_repair_RadA"/>
</dbReference>
<keyword evidence="9 11" id="KW-0238">DNA-binding</keyword>
<dbReference type="SMART" id="SM00382">
    <property type="entry name" value="AAA"/>
    <property type="match status" value="1"/>
</dbReference>
<keyword evidence="4 13" id="KW-0863">Zinc-finger</keyword>
<dbReference type="HAMAP" id="MF_01498">
    <property type="entry name" value="RadA_bact"/>
    <property type="match status" value="1"/>
</dbReference>
<dbReference type="PANTHER" id="PTHR32472">
    <property type="entry name" value="DNA REPAIR PROTEIN RADA"/>
    <property type="match status" value="1"/>
</dbReference>
<dbReference type="EMBL" id="NRJH01000051">
    <property type="protein sequence ID" value="RIY31921.1"/>
    <property type="molecule type" value="Genomic_DNA"/>
</dbReference>
<dbReference type="PANTHER" id="PTHR32472:SF10">
    <property type="entry name" value="DNA REPAIR PROTEIN RADA-LIKE PROTEIN"/>
    <property type="match status" value="1"/>
</dbReference>
<dbReference type="GO" id="GO:0016787">
    <property type="term" value="F:hydrolase activity"/>
    <property type="evidence" value="ECO:0007669"/>
    <property type="project" value="UniProtKB-KW"/>
</dbReference>
<dbReference type="PROSITE" id="PS50162">
    <property type="entry name" value="RECA_2"/>
    <property type="match status" value="1"/>
</dbReference>
<keyword evidence="16" id="KW-1185">Reference proteome</keyword>
<dbReference type="OrthoDB" id="9803906at2"/>
<dbReference type="InterPro" id="IPR003593">
    <property type="entry name" value="AAA+_ATPase"/>
</dbReference>
<feature type="binding site" evidence="11">
    <location>
        <begin position="121"/>
        <end position="128"/>
    </location>
    <ligand>
        <name>ATP</name>
        <dbReference type="ChEBI" id="CHEBI:30616"/>
    </ligand>
</feature>
<dbReference type="InterPro" id="IPR027417">
    <property type="entry name" value="P-loop_NTPase"/>
</dbReference>
<dbReference type="FunFam" id="3.40.50.300:FF:000050">
    <property type="entry name" value="DNA repair protein RadA"/>
    <property type="match status" value="1"/>
</dbReference>
<keyword evidence="10 11" id="KW-0234">DNA repair</keyword>
<dbReference type="GO" id="GO:0003684">
    <property type="term" value="F:damaged DNA binding"/>
    <property type="evidence" value="ECO:0007669"/>
    <property type="project" value="InterPro"/>
</dbReference>
<dbReference type="Pfam" id="PF18073">
    <property type="entry name" value="Zn_ribbon_LapB"/>
    <property type="match status" value="1"/>
</dbReference>
<keyword evidence="3 11" id="KW-0227">DNA damage</keyword>
<dbReference type="GO" id="GO:0000725">
    <property type="term" value="P:recombinational repair"/>
    <property type="evidence" value="ECO:0007669"/>
    <property type="project" value="UniProtKB-UniRule"/>
</dbReference>
<comment type="caution">
    <text evidence="15">The sequence shown here is derived from an EMBL/GenBank/DDBJ whole genome shotgun (WGS) entry which is preliminary data.</text>
</comment>
<feature type="short sequence motif" description="RadA KNRFG motif" evidence="11">
    <location>
        <begin position="279"/>
        <end position="283"/>
    </location>
</feature>
<reference evidence="15 16" key="1">
    <citation type="submission" date="2017-08" db="EMBL/GenBank/DDBJ databases">
        <title>Reclassification of Bisgaard taxon 37 and 44.</title>
        <authorList>
            <person name="Christensen H."/>
        </authorList>
    </citation>
    <scope>NUCLEOTIDE SEQUENCE [LARGE SCALE GENOMIC DNA]</scope>
    <source>
        <strain evidence="15 16">B96_4</strain>
    </source>
</reference>
<dbReference type="GO" id="GO:0008270">
    <property type="term" value="F:zinc ion binding"/>
    <property type="evidence" value="ECO:0007669"/>
    <property type="project" value="UniProtKB-KW"/>
</dbReference>
<dbReference type="InterPro" id="IPR041166">
    <property type="entry name" value="Rubredoxin_2"/>
</dbReference>
<evidence type="ECO:0000256" key="9">
    <source>
        <dbReference type="ARBA" id="ARBA00023125"/>
    </source>
</evidence>
<organism evidence="15 16">
    <name type="scientific">Psittacicella melopsittaci</name>
    <dbReference type="NCBI Taxonomy" id="2028576"/>
    <lineage>
        <taxon>Bacteria</taxon>
        <taxon>Pseudomonadati</taxon>
        <taxon>Pseudomonadota</taxon>
        <taxon>Gammaproteobacteria</taxon>
        <taxon>Pasteurellales</taxon>
        <taxon>Psittacicellaceae</taxon>
        <taxon>Psittacicella</taxon>
    </lineage>
</organism>
<evidence type="ECO:0000256" key="10">
    <source>
        <dbReference type="ARBA" id="ARBA00023204"/>
    </source>
</evidence>
<dbReference type="SUPFAM" id="SSF52540">
    <property type="entry name" value="P-loop containing nucleoside triphosphate hydrolases"/>
    <property type="match status" value="1"/>
</dbReference>
<dbReference type="CDD" id="cd01121">
    <property type="entry name" value="RadA_SMS_N"/>
    <property type="match status" value="1"/>
</dbReference>
<comment type="similarity">
    <text evidence="11 13">Belongs to the RecA family. RadA subfamily.</text>
</comment>
<evidence type="ECO:0000256" key="8">
    <source>
        <dbReference type="ARBA" id="ARBA00023016"/>
    </source>
</evidence>
<dbReference type="InterPro" id="IPR020588">
    <property type="entry name" value="RecA_ATP-bd"/>
</dbReference>
<proteinExistence type="inferred from homology"/>
<evidence type="ECO:0000256" key="3">
    <source>
        <dbReference type="ARBA" id="ARBA00022763"/>
    </source>
</evidence>
<feature type="region of interest" description="Lon-protease-like" evidence="11">
    <location>
        <begin position="378"/>
        <end position="487"/>
    </location>
</feature>
<dbReference type="GO" id="GO:0140664">
    <property type="term" value="F:ATP-dependent DNA damage sensor activity"/>
    <property type="evidence" value="ECO:0007669"/>
    <property type="project" value="InterPro"/>
</dbReference>
<dbReference type="Gene3D" id="3.40.50.300">
    <property type="entry name" value="P-loop containing nucleotide triphosphate hydrolases"/>
    <property type="match status" value="1"/>
</dbReference>
<evidence type="ECO:0000256" key="1">
    <source>
        <dbReference type="ARBA" id="ARBA00022723"/>
    </source>
</evidence>
<evidence type="ECO:0000256" key="2">
    <source>
        <dbReference type="ARBA" id="ARBA00022741"/>
    </source>
</evidence>
<gene>
    <name evidence="11" type="primary">radA</name>
    <name evidence="15" type="ORF">CJP74_06060</name>
</gene>
<evidence type="ECO:0000256" key="4">
    <source>
        <dbReference type="ARBA" id="ARBA00022771"/>
    </source>
</evidence>
<evidence type="ECO:0000256" key="12">
    <source>
        <dbReference type="NCBIfam" id="TIGR00416"/>
    </source>
</evidence>
<evidence type="ECO:0000256" key="11">
    <source>
        <dbReference type="HAMAP-Rule" id="MF_01498"/>
    </source>
</evidence>
<name>A0A3A1Y3A3_9GAMM</name>
<sequence>MATKKSKVVYVCSNCGFDYPKWEGRCRACGEYNTLQEFTVDTPATTGAQVVKKVKPRSALQAQDAGKKISQGGYAGFFDHGVKTISQIQVQELERTKTGFSEFDRVLGGGIVAGSAILVGGHPGAGKSTILLQIVTKLSEENKILYVTGEESLEQVKMRSERVGMPVIDSNLLMLSETSIDRIIEVCEQEQPNILIIDSIQVMSLDGIASSPGSVSQVRESAAALTRYAKQTHTSVIMVGHVTKEGALAGPKVLEHVIDCSLMIESAEDSRFRIIRSTKNRFGAVNEIGVFMMDSRGLHEVKNPSAIFLSRTDEPAPGSAIVVLWEGSRPLIVEIQSLVDNSNKESSRRISNGFDNNRLMMLLAIMAKHGGLQMYNHEVYVNVVGGIKVQETSADLAVVLAILSSSLNKVLPRGLIVLGELGLSGELRPVSMGQERLAEAAKHGFNTAIIPASNKINIKIPNMEIHPVKNLKQAFAVIRELLNNKEA</sequence>
<evidence type="ECO:0000259" key="14">
    <source>
        <dbReference type="PROSITE" id="PS50162"/>
    </source>
</evidence>
<comment type="function">
    <text evidence="13">DNA-dependent ATPase involved in processing of recombination intermediates, plays a role in repairing DNA breaks. Stimulates the branch migration of RecA-mediated strand transfer reactions, allowing the 3' invading strand to extend heteroduplex DNA faster. Binds ssDNA in the presence of ADP but not other nucleotides, has ATPase activity that is stimulated by ssDNA and various branched DNA structures, but inhibited by SSB. Does not have RecA's homology-searching function.</text>
</comment>
<dbReference type="Pfam" id="PF06745">
    <property type="entry name" value="ATPase"/>
    <property type="match status" value="1"/>
</dbReference>
<protein>
    <recommendedName>
        <fullName evidence="11 12">DNA repair protein RadA</fullName>
    </recommendedName>
</protein>
<dbReference type="InterPro" id="IPR014774">
    <property type="entry name" value="KaiC-like_dom"/>
</dbReference>
<dbReference type="InterPro" id="IPR014721">
    <property type="entry name" value="Ribsml_uS5_D2-typ_fold_subgr"/>
</dbReference>
<accession>A0A3A1Y3A3</accession>
<dbReference type="GO" id="GO:0005829">
    <property type="term" value="C:cytosol"/>
    <property type="evidence" value="ECO:0007669"/>
    <property type="project" value="TreeGrafter"/>
</dbReference>
<keyword evidence="6 13" id="KW-0862">Zinc</keyword>
<dbReference type="Proteomes" id="UP000266258">
    <property type="component" value="Unassembled WGS sequence"/>
</dbReference>
<comment type="domain">
    <text evidence="11">The middle region has homology to RecA with ATPase motifs including the RadA KNRFG motif, while the C-terminus is homologous to Lon protease.</text>
</comment>
<dbReference type="AlphaFoldDB" id="A0A3A1Y3A3"/>
<keyword evidence="1 11" id="KW-0479">Metal-binding</keyword>
<dbReference type="Pfam" id="PF13541">
    <property type="entry name" value="ChlI"/>
    <property type="match status" value="1"/>
</dbReference>
<evidence type="ECO:0000313" key="15">
    <source>
        <dbReference type="EMBL" id="RIY31921.1"/>
    </source>
</evidence>
<dbReference type="SUPFAM" id="SSF54211">
    <property type="entry name" value="Ribosomal protein S5 domain 2-like"/>
    <property type="match status" value="1"/>
</dbReference>
<keyword evidence="8 11" id="KW-0346">Stress response</keyword>
<dbReference type="Gene3D" id="3.30.230.10">
    <property type="match status" value="1"/>
</dbReference>
<keyword evidence="7 11" id="KW-0067">ATP-binding</keyword>
<evidence type="ECO:0000256" key="5">
    <source>
        <dbReference type="ARBA" id="ARBA00022801"/>
    </source>
</evidence>
<dbReference type="GO" id="GO:0005524">
    <property type="term" value="F:ATP binding"/>
    <property type="evidence" value="ECO:0007669"/>
    <property type="project" value="UniProtKB-UniRule"/>
</dbReference>
<evidence type="ECO:0000313" key="16">
    <source>
        <dbReference type="Proteomes" id="UP000266258"/>
    </source>
</evidence>
<keyword evidence="2 11" id="KW-0547">Nucleotide-binding</keyword>
<evidence type="ECO:0000256" key="13">
    <source>
        <dbReference type="RuleBase" id="RU003555"/>
    </source>
</evidence>
<feature type="domain" description="RecA family profile 1" evidence="14">
    <location>
        <begin position="92"/>
        <end position="242"/>
    </location>
</feature>
<dbReference type="InterPro" id="IPR020568">
    <property type="entry name" value="Ribosomal_Su5_D2-typ_SF"/>
</dbReference>
<dbReference type="RefSeq" id="WP_119497381.1">
    <property type="nucleotide sequence ID" value="NZ_NRJH01000051.1"/>
</dbReference>
<evidence type="ECO:0000256" key="6">
    <source>
        <dbReference type="ARBA" id="ARBA00022833"/>
    </source>
</evidence>